<reference evidence="4 5" key="1">
    <citation type="submission" date="2024-07" db="EMBL/GenBank/DDBJ databases">
        <authorList>
            <person name="Lee S."/>
            <person name="Kang M."/>
        </authorList>
    </citation>
    <scope>NUCLEOTIDE SEQUENCE [LARGE SCALE GENOMIC DNA]</scope>
    <source>
        <strain evidence="4 5">DS6</strain>
    </source>
</reference>
<name>A0ABV3T1R7_9ACTN</name>
<keyword evidence="2" id="KW-0175">Coiled coil</keyword>
<evidence type="ECO:0000256" key="2">
    <source>
        <dbReference type="SAM" id="Coils"/>
    </source>
</evidence>
<evidence type="ECO:0000313" key="4">
    <source>
        <dbReference type="EMBL" id="MEX0429144.1"/>
    </source>
</evidence>
<dbReference type="PANTHER" id="PTHR37313">
    <property type="entry name" value="UPF0749 PROTEIN RV1825"/>
    <property type="match status" value="1"/>
</dbReference>
<protein>
    <submittedName>
        <fullName evidence="4">DUF881 domain-containing protein</fullName>
    </submittedName>
</protein>
<keyword evidence="5" id="KW-1185">Reference proteome</keyword>
<sequence>MPDPKTDPRAASPAGESRPPEVEGAADGDEQLEDREQGATQERPDETSAEPSRSEEQRRAPDSGPVAEPEAPLTGRDRLVDALTHPRRGQVLAAVLLALVAFAGVTQVRTNVDDSTYAGSREQDLIDILSGLAGTTQRAQSQLQELERTKERLDSDTSKREAALQEAQNKVSTLSVLAGLVPVRGPGIKVTIEEKTGAVKSENLLDLIEELRTNGAEAIAINDLVRVVAQSSIEQGVGGLVVDGKLLTSPYVVSVIGDPAVLKSAVTFGRGPADELEGDGADVQVAQVQDLQIHAVRKAGDGTS</sequence>
<feature type="region of interest" description="Disordered" evidence="3">
    <location>
        <begin position="1"/>
        <end position="74"/>
    </location>
</feature>
<dbReference type="EMBL" id="JBFPJR010000034">
    <property type="protein sequence ID" value="MEX0429144.1"/>
    <property type="molecule type" value="Genomic_DNA"/>
</dbReference>
<comment type="caution">
    <text evidence="4">The sequence shown here is derived from an EMBL/GenBank/DDBJ whole genome shotgun (WGS) entry which is preliminary data.</text>
</comment>
<evidence type="ECO:0000313" key="5">
    <source>
        <dbReference type="Proteomes" id="UP001556631"/>
    </source>
</evidence>
<feature type="coiled-coil region" evidence="2">
    <location>
        <begin position="129"/>
        <end position="166"/>
    </location>
</feature>
<evidence type="ECO:0000256" key="1">
    <source>
        <dbReference type="ARBA" id="ARBA00009108"/>
    </source>
</evidence>
<dbReference type="Pfam" id="PF05949">
    <property type="entry name" value="DUF881"/>
    <property type="match status" value="1"/>
</dbReference>
<proteinExistence type="inferred from homology"/>
<dbReference type="PANTHER" id="PTHR37313:SF2">
    <property type="entry name" value="UPF0749 PROTEIN YLXX"/>
    <property type="match status" value="1"/>
</dbReference>
<dbReference type="Proteomes" id="UP001556631">
    <property type="component" value="Unassembled WGS sequence"/>
</dbReference>
<evidence type="ECO:0000256" key="3">
    <source>
        <dbReference type="SAM" id="MobiDB-lite"/>
    </source>
</evidence>
<feature type="compositionally biased region" description="Basic and acidic residues" evidence="3">
    <location>
        <begin position="34"/>
        <end position="61"/>
    </location>
</feature>
<accession>A0ABV3T1R7</accession>
<comment type="similarity">
    <text evidence="1">Belongs to the UPF0749 family.</text>
</comment>
<gene>
    <name evidence="4" type="ORF">AB3X52_16090</name>
</gene>
<dbReference type="RefSeq" id="WP_367995112.1">
    <property type="nucleotide sequence ID" value="NZ_JBFPJR010000034.1"/>
</dbReference>
<organism evidence="4 5">
    <name type="scientific">Nocardioides eburneus</name>
    <dbReference type="NCBI Taxonomy" id="3231482"/>
    <lineage>
        <taxon>Bacteria</taxon>
        <taxon>Bacillati</taxon>
        <taxon>Actinomycetota</taxon>
        <taxon>Actinomycetes</taxon>
        <taxon>Propionibacteriales</taxon>
        <taxon>Nocardioidaceae</taxon>
        <taxon>Nocardioides</taxon>
    </lineage>
</organism>
<dbReference type="Gene3D" id="3.30.70.1880">
    <property type="entry name" value="Protein of unknown function DUF881"/>
    <property type="match status" value="1"/>
</dbReference>
<feature type="compositionally biased region" description="Acidic residues" evidence="3">
    <location>
        <begin position="24"/>
        <end position="33"/>
    </location>
</feature>
<dbReference type="InterPro" id="IPR010273">
    <property type="entry name" value="DUF881"/>
</dbReference>